<feature type="transmembrane region" description="Helical" evidence="1">
    <location>
        <begin position="58"/>
        <end position="78"/>
    </location>
</feature>
<dbReference type="KEGG" id="cfem:HCR03_13415"/>
<feature type="transmembrane region" description="Helical" evidence="1">
    <location>
        <begin position="118"/>
        <end position="142"/>
    </location>
</feature>
<protein>
    <submittedName>
        <fullName evidence="2">Uncharacterized protein</fullName>
    </submittedName>
</protein>
<evidence type="ECO:0000313" key="3">
    <source>
        <dbReference type="EMBL" id="QNK39717.1"/>
    </source>
</evidence>
<dbReference type="EMBL" id="CP060286">
    <property type="protein sequence ID" value="QNK39717.1"/>
    <property type="molecule type" value="Genomic_DNA"/>
</dbReference>
<keyword evidence="1" id="KW-0812">Transmembrane</keyword>
<dbReference type="EMBL" id="VWXL01000069">
    <property type="protein sequence ID" value="MVB11708.1"/>
    <property type="molecule type" value="Genomic_DNA"/>
</dbReference>
<keyword evidence="1" id="KW-1133">Transmembrane helix</keyword>
<keyword evidence="1" id="KW-0472">Membrane</keyword>
<dbReference type="Proteomes" id="UP000515909">
    <property type="component" value="Chromosome"/>
</dbReference>
<accession>A0A6N8I1B5</accession>
<dbReference type="AlphaFoldDB" id="A0A6N8I1B5"/>
<accession>A0A7G8T7X6</accession>
<dbReference type="OrthoDB" id="9960097at2"/>
<feature type="transmembrane region" description="Helical" evidence="1">
    <location>
        <begin position="85"/>
        <end position="106"/>
    </location>
</feature>
<reference evidence="2 4" key="1">
    <citation type="submission" date="2019-09" db="EMBL/GenBank/DDBJ databases">
        <title>Genome sequence of Clostridium sp. EA1.</title>
        <authorList>
            <person name="Poehlein A."/>
            <person name="Bengelsdorf F.R."/>
            <person name="Daniel R."/>
        </authorList>
    </citation>
    <scope>NUCLEOTIDE SEQUENCE [LARGE SCALE GENOMIC DNA]</scope>
    <source>
        <strain evidence="2 4">EA1</strain>
    </source>
</reference>
<evidence type="ECO:0000313" key="5">
    <source>
        <dbReference type="Proteomes" id="UP000515909"/>
    </source>
</evidence>
<evidence type="ECO:0000256" key="1">
    <source>
        <dbReference type="SAM" id="Phobius"/>
    </source>
</evidence>
<dbReference type="RefSeq" id="WP_066646533.1">
    <property type="nucleotide sequence ID" value="NZ_CP060286.1"/>
</dbReference>
<sequence length="148" mass="15868">MLKKQVKILLIAMQLLLIGMQFLPVGRTADTAGSGGAKSLSVFSMISRYAGMGFANDALVYLLLSCLLPVLTILLLIFLKTRYNYGTAAGLSAFYMLAAACFFSAAKRKMVDSVMLTGLHYLIILVSILSLALASWGFCLCAPPSDAD</sequence>
<evidence type="ECO:0000313" key="4">
    <source>
        <dbReference type="Proteomes" id="UP000469440"/>
    </source>
</evidence>
<gene>
    <name evidence="2" type="ORF">CAFE_24320</name>
    <name evidence="3" type="ORF">HCR03_13415</name>
</gene>
<name>A0A6N8I1B5_9FIRM</name>
<reference evidence="3 5" key="2">
    <citation type="submission" date="2020-08" db="EMBL/GenBank/DDBJ databases">
        <title>The isolate Caproiciproducens sp. 7D4C2 produces n-caproate at mildly acidic conditions from hexoses: genome and rBOX comparison with related strains and chain-elongating bacteria.</title>
        <authorList>
            <person name="Esquivel-Elizondo S."/>
            <person name="Bagci C."/>
            <person name="Temovska M."/>
            <person name="Jeon B.S."/>
            <person name="Bessarab I."/>
            <person name="Williams R.B.H."/>
            <person name="Huson D.H."/>
            <person name="Angenent L.T."/>
        </authorList>
    </citation>
    <scope>NUCLEOTIDE SEQUENCE [LARGE SCALE GENOMIC DNA]</scope>
    <source>
        <strain evidence="3 5">7D4C2</strain>
    </source>
</reference>
<keyword evidence="4" id="KW-1185">Reference proteome</keyword>
<organism evidence="2 4">
    <name type="scientific">Caproicibacter fermentans</name>
    <dbReference type="NCBI Taxonomy" id="2576756"/>
    <lineage>
        <taxon>Bacteria</taxon>
        <taxon>Bacillati</taxon>
        <taxon>Bacillota</taxon>
        <taxon>Clostridia</taxon>
        <taxon>Eubacteriales</taxon>
        <taxon>Acutalibacteraceae</taxon>
        <taxon>Caproicibacter</taxon>
    </lineage>
</organism>
<proteinExistence type="predicted"/>
<evidence type="ECO:0000313" key="2">
    <source>
        <dbReference type="EMBL" id="MVB11708.1"/>
    </source>
</evidence>
<dbReference type="Proteomes" id="UP000469440">
    <property type="component" value="Unassembled WGS sequence"/>
</dbReference>